<organism evidence="1 2">
    <name type="scientific">Aquimarina gracilis</name>
    <dbReference type="NCBI Taxonomy" id="874422"/>
    <lineage>
        <taxon>Bacteria</taxon>
        <taxon>Pseudomonadati</taxon>
        <taxon>Bacteroidota</taxon>
        <taxon>Flavobacteriia</taxon>
        <taxon>Flavobacteriales</taxon>
        <taxon>Flavobacteriaceae</taxon>
        <taxon>Aquimarina</taxon>
    </lineage>
</organism>
<reference evidence="1 2" key="1">
    <citation type="journal article" date="2013" name="Int. J. Syst. Evol. Microbiol.">
        <title>Aquimarina gracilis sp. nov., isolated from the gut microflora of a mussel, Mytilus coruscus, and emended description of Aquimarina spongiae.</title>
        <authorList>
            <person name="Park S.C."/>
            <person name="Choe H.N."/>
            <person name="Baik K.S."/>
            <person name="Seong C.N."/>
        </authorList>
    </citation>
    <scope>NUCLEOTIDE SEQUENCE [LARGE SCALE GENOMIC DNA]</scope>
    <source>
        <strain evidence="1 2">PSC32</strain>
    </source>
</reference>
<gene>
    <name evidence="1" type="ORF">U6A24_18050</name>
</gene>
<name>A0ABU5ZZS5_9FLAO</name>
<dbReference type="PANTHER" id="PTHR21174:SF0">
    <property type="entry name" value="HD PHOSPHOHYDROLASE FAMILY PROTEIN-RELATED"/>
    <property type="match status" value="1"/>
</dbReference>
<dbReference type="SUPFAM" id="SSF109604">
    <property type="entry name" value="HD-domain/PDEase-like"/>
    <property type="match status" value="1"/>
</dbReference>
<comment type="caution">
    <text evidence="1">The sequence shown here is derived from an EMBL/GenBank/DDBJ whole genome shotgun (WGS) entry which is preliminary data.</text>
</comment>
<evidence type="ECO:0000313" key="1">
    <source>
        <dbReference type="EMBL" id="MEB3347384.1"/>
    </source>
</evidence>
<protein>
    <recommendedName>
        <fullName evidence="3">Metal-dependent HD superfamily phosphohydrolase</fullName>
    </recommendedName>
</protein>
<dbReference type="InterPro" id="IPR009218">
    <property type="entry name" value="HD_phosphohydro"/>
</dbReference>
<dbReference type="Proteomes" id="UP001327027">
    <property type="component" value="Unassembled WGS sequence"/>
</dbReference>
<dbReference type="Gene3D" id="1.10.3210.10">
    <property type="entry name" value="Hypothetical protein af1432"/>
    <property type="match status" value="1"/>
</dbReference>
<dbReference type="PIRSF" id="PIRSF035170">
    <property type="entry name" value="HD_phosphohydro"/>
    <property type="match status" value="1"/>
</dbReference>
<sequence>MLKELFISLLSRYTDDVVLAESLWKDLQKKYSARNRHYHNLSHLDHIHQDLVSIKDRIMDWDMLLFAIFYHDYKYNILKQNNEELSAKKAVIVLNTLGIDQDRINLCEEHILATKGHSISENQDVNYFTDADLAILGSEWNAYKTYFTKVRKEYNYYPGLIYNRGRIKVLKQFLDMPRIFKTDHFFIDLEGRAKINIEREIELLSR</sequence>
<dbReference type="PANTHER" id="PTHR21174">
    <property type="match status" value="1"/>
</dbReference>
<accession>A0ABU5ZZS5</accession>
<evidence type="ECO:0000313" key="2">
    <source>
        <dbReference type="Proteomes" id="UP001327027"/>
    </source>
</evidence>
<dbReference type="RefSeq" id="WP_324181405.1">
    <property type="nucleotide sequence ID" value="NZ_BAABAW010000025.1"/>
</dbReference>
<dbReference type="EMBL" id="JAYKLX010000008">
    <property type="protein sequence ID" value="MEB3347384.1"/>
    <property type="molecule type" value="Genomic_DNA"/>
</dbReference>
<proteinExistence type="predicted"/>
<evidence type="ECO:0008006" key="3">
    <source>
        <dbReference type="Google" id="ProtNLM"/>
    </source>
</evidence>
<keyword evidence="2" id="KW-1185">Reference proteome</keyword>